<dbReference type="GO" id="GO:0046872">
    <property type="term" value="F:metal ion binding"/>
    <property type="evidence" value="ECO:0007669"/>
    <property type="project" value="UniProtKB-KW"/>
</dbReference>
<dbReference type="Gene3D" id="1.10.10.10">
    <property type="entry name" value="Winged helix-like DNA-binding domain superfamily/Winged helix DNA-binding domain"/>
    <property type="match status" value="1"/>
</dbReference>
<name>A0A268NXE8_SHOCL</name>
<feature type="binding site" evidence="1">
    <location>
        <position position="91"/>
    </location>
    <ligand>
        <name>Ni(2+)</name>
        <dbReference type="ChEBI" id="CHEBI:49786"/>
    </ligand>
</feature>
<keyword evidence="1" id="KW-0479">Metal-binding</keyword>
<evidence type="ECO:0000313" key="5">
    <source>
        <dbReference type="Proteomes" id="UP000216207"/>
    </source>
</evidence>
<dbReference type="Pfam" id="PF02829">
    <property type="entry name" value="3H"/>
    <property type="match status" value="1"/>
</dbReference>
<feature type="domain" description="3H" evidence="2">
    <location>
        <begin position="79"/>
        <end position="175"/>
    </location>
</feature>
<dbReference type="Gene3D" id="3.30.1340.20">
    <property type="entry name" value="3H domain"/>
    <property type="match status" value="1"/>
</dbReference>
<gene>
    <name evidence="4" type="ORF">CHH72_15245</name>
</gene>
<dbReference type="AlphaFoldDB" id="A0A268NXE8"/>
<dbReference type="Pfam" id="PF08279">
    <property type="entry name" value="HTH_11"/>
    <property type="match status" value="1"/>
</dbReference>
<feature type="binding site" evidence="1">
    <location>
        <position position="150"/>
    </location>
    <ligand>
        <name>Ni(2+)</name>
        <dbReference type="ChEBI" id="CHEBI:49786"/>
    </ligand>
</feature>
<protein>
    <submittedName>
        <fullName evidence="4">Transcription repressor NadR</fullName>
    </submittedName>
</protein>
<evidence type="ECO:0000313" key="4">
    <source>
        <dbReference type="EMBL" id="PAE88197.1"/>
    </source>
</evidence>
<accession>A0A268NXE8</accession>
<dbReference type="PANTHER" id="PTHR40068:SF1">
    <property type="entry name" value="TRANSCRIPTION REPRESSOR NIAR-RELATED"/>
    <property type="match status" value="1"/>
</dbReference>
<dbReference type="InterPro" id="IPR004173">
    <property type="entry name" value="3H_domain"/>
</dbReference>
<evidence type="ECO:0000256" key="1">
    <source>
        <dbReference type="PIRSR" id="PIRSR037847-1"/>
    </source>
</evidence>
<comment type="caution">
    <text evidence="4">The sequence shown here is derived from an EMBL/GenBank/DDBJ whole genome shotgun (WGS) entry which is preliminary data.</text>
</comment>
<reference evidence="4 5" key="1">
    <citation type="submission" date="2017-07" db="EMBL/GenBank/DDBJ databases">
        <title>Isolation and whole genome analysis of endospore-forming bacteria from heroin.</title>
        <authorList>
            <person name="Kalinowski J."/>
            <person name="Ahrens B."/>
            <person name="Al-Dilaimi A."/>
            <person name="Winkler A."/>
            <person name="Wibberg D."/>
            <person name="Schleenbecker U."/>
            <person name="Ruckert C."/>
            <person name="Wolfel R."/>
            <person name="Grass G."/>
        </authorList>
    </citation>
    <scope>NUCLEOTIDE SEQUENCE [LARGE SCALE GENOMIC DNA]</scope>
    <source>
        <strain evidence="4 5">7539</strain>
    </source>
</reference>
<organism evidence="4 5">
    <name type="scientific">Shouchella clausii</name>
    <name type="common">Alkalihalobacillus clausii</name>
    <dbReference type="NCBI Taxonomy" id="79880"/>
    <lineage>
        <taxon>Bacteria</taxon>
        <taxon>Bacillati</taxon>
        <taxon>Bacillota</taxon>
        <taxon>Bacilli</taxon>
        <taxon>Bacillales</taxon>
        <taxon>Bacillaceae</taxon>
        <taxon>Shouchella</taxon>
    </lineage>
</organism>
<dbReference type="EMBL" id="NPCC01000023">
    <property type="protein sequence ID" value="PAE88197.1"/>
    <property type="molecule type" value="Genomic_DNA"/>
</dbReference>
<dbReference type="InterPro" id="IPR036390">
    <property type="entry name" value="WH_DNA-bd_sf"/>
</dbReference>
<feature type="domain" description="Helix-turn-helix type 11" evidence="3">
    <location>
        <begin position="12"/>
        <end position="64"/>
    </location>
</feature>
<dbReference type="PIRSF" id="PIRSF037847">
    <property type="entry name" value="NiaR"/>
    <property type="match status" value="1"/>
</dbReference>
<dbReference type="SUPFAM" id="SSF75500">
    <property type="entry name" value="Putative transcriptional regulator TM1602, C-terminal domain"/>
    <property type="match status" value="1"/>
</dbReference>
<dbReference type="SUPFAM" id="SSF46785">
    <property type="entry name" value="Winged helix' DNA-binding domain"/>
    <property type="match status" value="1"/>
</dbReference>
<dbReference type="InterPro" id="IPR013196">
    <property type="entry name" value="HTH_11"/>
</dbReference>
<dbReference type="InterPro" id="IPR026043">
    <property type="entry name" value="NadR"/>
</dbReference>
<keyword evidence="1" id="KW-0533">Nickel</keyword>
<evidence type="ECO:0000259" key="3">
    <source>
        <dbReference type="Pfam" id="PF08279"/>
    </source>
</evidence>
<dbReference type="InterPro" id="IPR035922">
    <property type="entry name" value="3H_dom_sf"/>
</dbReference>
<sequence length="178" mass="19921">MRKEKKLKSEERRAAIVEWLKKENAPLKGSDLAKRAGVSRQVVVQDMSLLKAKGEPIFATAQGYMYLAPATQQKVQRLIAVQHRPEDTREELYTFVDHGLTVINVSIEHAIYGELTGAMHISNRQEVDAFCATLAKTKASLLSELTEGVHLHLVEGQNEAQVEKAIAALREKSFLLEE</sequence>
<dbReference type="Proteomes" id="UP000216207">
    <property type="component" value="Unassembled WGS sequence"/>
</dbReference>
<dbReference type="GeneID" id="86925624"/>
<dbReference type="InterPro" id="IPR036388">
    <property type="entry name" value="WH-like_DNA-bd_sf"/>
</dbReference>
<dbReference type="OMA" id="ACFHTPE"/>
<proteinExistence type="predicted"/>
<feature type="binding site" evidence="1">
    <location>
        <position position="152"/>
    </location>
    <ligand>
        <name>Ni(2+)</name>
        <dbReference type="ChEBI" id="CHEBI:49786"/>
    </ligand>
</feature>
<dbReference type="RefSeq" id="WP_011246389.1">
    <property type="nucleotide sequence ID" value="NZ_CP019985.1"/>
</dbReference>
<evidence type="ECO:0000259" key="2">
    <source>
        <dbReference type="Pfam" id="PF02829"/>
    </source>
</evidence>
<feature type="binding site" evidence="1">
    <location>
        <position position="83"/>
    </location>
    <ligand>
        <name>Ni(2+)</name>
        <dbReference type="ChEBI" id="CHEBI:49786"/>
    </ligand>
</feature>
<dbReference type="PANTHER" id="PTHR40068">
    <property type="entry name" value="TRANSCRIPTION REPRESSOR NIAR-RELATED"/>
    <property type="match status" value="1"/>
</dbReference>